<dbReference type="EMBL" id="MW125509">
    <property type="protein sequence ID" value="QSQ68585.1"/>
    <property type="molecule type" value="Genomic_DNA"/>
</dbReference>
<dbReference type="AlphaFoldDB" id="A0A8A0WGJ2"/>
<proteinExistence type="predicted"/>
<feature type="compositionally biased region" description="Polar residues" evidence="1">
    <location>
        <begin position="1"/>
        <end position="14"/>
    </location>
</feature>
<feature type="region of interest" description="Disordered" evidence="1">
    <location>
        <begin position="1"/>
        <end position="56"/>
    </location>
</feature>
<feature type="transmembrane region" description="Helical" evidence="2">
    <location>
        <begin position="146"/>
        <end position="164"/>
    </location>
</feature>
<keyword evidence="2" id="KW-0812">Transmembrane</keyword>
<evidence type="ECO:0000256" key="1">
    <source>
        <dbReference type="SAM" id="MobiDB-lite"/>
    </source>
</evidence>
<feature type="compositionally biased region" description="Polar residues" evidence="1">
    <location>
        <begin position="43"/>
        <end position="55"/>
    </location>
</feature>
<evidence type="ECO:0000256" key="2">
    <source>
        <dbReference type="SAM" id="Phobius"/>
    </source>
</evidence>
<protein>
    <submittedName>
        <fullName evidence="3">Uncharacterized protein</fullName>
    </submittedName>
</protein>
<name>A0A8A0WGJ2_PUYRA</name>
<evidence type="ECO:0000313" key="3">
    <source>
        <dbReference type="EMBL" id="QSQ68585.1"/>
    </source>
</evidence>
<organism evidence="3">
    <name type="scientific">Puya raimondii</name>
    <name type="common">Queen of the Andes</name>
    <dbReference type="NCBI Taxonomy" id="112807"/>
    <lineage>
        <taxon>Eukaryota</taxon>
        <taxon>Viridiplantae</taxon>
        <taxon>Streptophyta</taxon>
        <taxon>Embryophyta</taxon>
        <taxon>Tracheophyta</taxon>
        <taxon>Spermatophyta</taxon>
        <taxon>Magnoliopsida</taxon>
        <taxon>Liliopsida</taxon>
        <taxon>Poales</taxon>
        <taxon>Bromeliaceae</taxon>
        <taxon>Puyoideae</taxon>
        <taxon>Puya</taxon>
    </lineage>
</organism>
<sequence>MTFSLADPSPTQMASEGDREETQMASEGDREETIEEEEPSLIANPNPSPRSSQTKPPEVEIHLFRGGRGPIDVFRSRLGGWDQNQLEVQDILDKYGFKSLHAFNPSSGRSVAVRFNPRNGRSLLPYPDGSVVFVDGEPKDSLVKPVTKILIGVAVITLLVALFFKEAPEWLRATSFSTGNFPPWILACVVIVFTRLRKRTRNVLKKFGW</sequence>
<dbReference type="PANTHER" id="PTHR35475:SF1">
    <property type="entry name" value="WD REPEAT PROTEIN"/>
    <property type="match status" value="1"/>
</dbReference>
<keyword evidence="2" id="KW-1133">Transmembrane helix</keyword>
<dbReference type="PANTHER" id="PTHR35475">
    <property type="entry name" value="WD REPEAT PROTEIN"/>
    <property type="match status" value="1"/>
</dbReference>
<reference evidence="3" key="1">
    <citation type="submission" date="2020-10" db="EMBL/GenBank/DDBJ databases">
        <authorList>
            <person name="Yuan Z."/>
            <person name="Wang Y."/>
            <person name="Liu Q."/>
            <person name="Liu L."/>
            <person name="Li X."/>
        </authorList>
    </citation>
    <scope>NUCLEOTIDE SEQUENCE</scope>
</reference>
<accession>A0A8A0WGJ2</accession>
<feature type="transmembrane region" description="Helical" evidence="2">
    <location>
        <begin position="176"/>
        <end position="196"/>
    </location>
</feature>
<keyword evidence="2" id="KW-0472">Membrane</keyword>
<feature type="compositionally biased region" description="Acidic residues" evidence="1">
    <location>
        <begin position="29"/>
        <end position="39"/>
    </location>
</feature>